<comment type="caution">
    <text evidence="2">The sequence shown here is derived from an EMBL/GenBank/DDBJ whole genome shotgun (WGS) entry which is preliminary data.</text>
</comment>
<evidence type="ECO:0000256" key="1">
    <source>
        <dbReference type="SAM" id="Phobius"/>
    </source>
</evidence>
<keyword evidence="1" id="KW-1133">Transmembrane helix</keyword>
<dbReference type="HOGENOM" id="CLU_2603520_0_0_6"/>
<dbReference type="Proteomes" id="UP000005953">
    <property type="component" value="Unassembled WGS sequence"/>
</dbReference>
<accession>A4BJL9</accession>
<name>A4BJL9_9GAMM</name>
<evidence type="ECO:0000313" key="3">
    <source>
        <dbReference type="Proteomes" id="UP000005953"/>
    </source>
</evidence>
<gene>
    <name evidence="2" type="ORF">MED297_06454</name>
</gene>
<keyword evidence="3" id="KW-1185">Reference proteome</keyword>
<organism evidence="2 3">
    <name type="scientific">Reinekea blandensis MED297</name>
    <dbReference type="NCBI Taxonomy" id="314283"/>
    <lineage>
        <taxon>Bacteria</taxon>
        <taxon>Pseudomonadati</taxon>
        <taxon>Pseudomonadota</taxon>
        <taxon>Gammaproteobacteria</taxon>
        <taxon>Oceanospirillales</taxon>
        <taxon>Saccharospirillaceae</taxon>
        <taxon>Reinekea</taxon>
    </lineage>
</organism>
<keyword evidence="1" id="KW-0472">Membrane</keyword>
<dbReference type="AlphaFoldDB" id="A4BJL9"/>
<evidence type="ECO:0000313" key="2">
    <source>
        <dbReference type="EMBL" id="EAR07659.1"/>
    </source>
</evidence>
<protein>
    <submittedName>
        <fullName evidence="2">Uncharacterized protein</fullName>
    </submittedName>
</protein>
<feature type="transmembrane region" description="Helical" evidence="1">
    <location>
        <begin position="55"/>
        <end position="74"/>
    </location>
</feature>
<keyword evidence="1" id="KW-0812">Transmembrane</keyword>
<reference evidence="2 3" key="1">
    <citation type="submission" date="2006-02" db="EMBL/GenBank/DDBJ databases">
        <authorList>
            <person name="Pinhassi J."/>
            <person name="Pedros-Alio C."/>
            <person name="Ferriera S."/>
            <person name="Johnson J."/>
            <person name="Kravitz S."/>
            <person name="Halpern A."/>
            <person name="Remington K."/>
            <person name="Beeson K."/>
            <person name="Tran B."/>
            <person name="Rogers Y.-H."/>
            <person name="Friedman R."/>
            <person name="Venter J.C."/>
        </authorList>
    </citation>
    <scope>NUCLEOTIDE SEQUENCE [LARGE SCALE GENOMIC DNA]</scope>
    <source>
        <strain evidence="2 3">MED297</strain>
    </source>
</reference>
<feature type="transmembrane region" description="Helical" evidence="1">
    <location>
        <begin position="33"/>
        <end position="49"/>
    </location>
</feature>
<proteinExistence type="predicted"/>
<sequence>MIIVIILILIGTFLRFKNFRKKGSVDKNIKRDLWLFIVQIASLGLFAGLTQDSLVLLGIFYVTIEAMVANQLFAKRHFK</sequence>
<dbReference type="EMBL" id="AAOE01000035">
    <property type="protein sequence ID" value="EAR07659.1"/>
    <property type="molecule type" value="Genomic_DNA"/>
</dbReference>